<dbReference type="GO" id="GO:0016887">
    <property type="term" value="F:ATP hydrolysis activity"/>
    <property type="evidence" value="ECO:0007669"/>
    <property type="project" value="InterPro"/>
</dbReference>
<dbReference type="InterPro" id="IPR020958">
    <property type="entry name" value="DUF3686"/>
</dbReference>
<name>A0A853JCD8_9GAMM</name>
<dbReference type="Pfam" id="PF25472">
    <property type="entry name" value="DUF7902"/>
    <property type="match status" value="1"/>
</dbReference>
<dbReference type="Proteomes" id="UP000578091">
    <property type="component" value="Unassembled WGS sequence"/>
</dbReference>
<protein>
    <submittedName>
        <fullName evidence="2">DNA repair ATPase</fullName>
    </submittedName>
</protein>
<dbReference type="GO" id="GO:0005524">
    <property type="term" value="F:ATP binding"/>
    <property type="evidence" value="ECO:0007669"/>
    <property type="project" value="InterPro"/>
</dbReference>
<dbReference type="SUPFAM" id="SSF52540">
    <property type="entry name" value="P-loop containing nucleoside triphosphate hydrolases"/>
    <property type="match status" value="1"/>
</dbReference>
<comment type="caution">
    <text evidence="2">The sequence shown here is derived from an EMBL/GenBank/DDBJ whole genome shotgun (WGS) entry which is preliminary data.</text>
</comment>
<accession>A0A853JCD8</accession>
<feature type="domain" description="AAA+ ATPase" evidence="1">
    <location>
        <begin position="1294"/>
        <end position="1443"/>
    </location>
</feature>
<reference evidence="2 3" key="1">
    <citation type="submission" date="2020-07" db="EMBL/GenBank/DDBJ databases">
        <title>Luteimonas sp. SJ-92.</title>
        <authorList>
            <person name="Huang X.-X."/>
            <person name="Xu L."/>
            <person name="Sun J.-Q."/>
        </authorList>
    </citation>
    <scope>NUCLEOTIDE SEQUENCE [LARGE SCALE GENOMIC DNA]</scope>
    <source>
        <strain evidence="2 3">SJ-92</strain>
    </source>
</reference>
<dbReference type="InterPro" id="IPR027417">
    <property type="entry name" value="P-loop_NTPase"/>
</dbReference>
<dbReference type="Pfam" id="PF12458">
    <property type="entry name" value="DUF3686"/>
    <property type="match status" value="1"/>
</dbReference>
<dbReference type="InterPro" id="IPR057224">
    <property type="entry name" value="DUF7902"/>
</dbReference>
<dbReference type="InterPro" id="IPR011704">
    <property type="entry name" value="ATPase_dyneun-rel_AAA"/>
</dbReference>
<organism evidence="2 3">
    <name type="scientific">Luteimonas salinisoli</name>
    <dbReference type="NCBI Taxonomy" id="2752307"/>
    <lineage>
        <taxon>Bacteria</taxon>
        <taxon>Pseudomonadati</taxon>
        <taxon>Pseudomonadota</taxon>
        <taxon>Gammaproteobacteria</taxon>
        <taxon>Lysobacterales</taxon>
        <taxon>Lysobacteraceae</taxon>
        <taxon>Luteimonas</taxon>
    </lineage>
</organism>
<dbReference type="EMBL" id="JACCKA010000051">
    <property type="protein sequence ID" value="NZA26307.1"/>
    <property type="molecule type" value="Genomic_DNA"/>
</dbReference>
<keyword evidence="3" id="KW-1185">Reference proteome</keyword>
<proteinExistence type="predicted"/>
<evidence type="ECO:0000259" key="1">
    <source>
        <dbReference type="SMART" id="SM00382"/>
    </source>
</evidence>
<dbReference type="SMART" id="SM00382">
    <property type="entry name" value="AAA"/>
    <property type="match status" value="1"/>
</dbReference>
<evidence type="ECO:0000313" key="2">
    <source>
        <dbReference type="EMBL" id="NZA26307.1"/>
    </source>
</evidence>
<sequence length="1771" mass="197044">MAENAPETHDDSPAHDDGRAVDRAVAEGGAYEVLHRRLLDQGQRLRGLAEALNQRRLEQFGSSRMEVVGRVRVRTENNCVARDIVQVGPLLLFGYNVFIGLRSETAVEDVFSLYRLERTGEGYEVAPVDHAGSFLAAPEFQRDFRELYAYYKGTRLLQLSSREDRVFAVFQIGERIEDVRVFRWAVSGGGNEVRYIDNRGERDVALPAPYDFEWTPTTREMTVNGRHPHVNILDTVFVETLGGDLTVKVENNSEVGLGVYSEPVQDRTQSLDDAQIEFARLGSLILLKVRPYREEHWRYLVFNTLDQSVLRIDAIGQACIQLPEDHGIIFPGGYYLPSGDTRAFEQSMAGMRFKRAIRSPNGEDVLYVFYEPEGGRTALFTYNMIERRLTTPIFGHGYARFDDGRMVIFSTESDEPTRIHPMQVWQTPFQSEEHAAAQPVGEGFIGRIGNAELVRGISDLMSLTREIEAESVSMQRYELLTRNTRRLFDLHHWIEDRECGEVGPLLHGIAATGESVLDEFEKVENIRAESARAMAAAETRHRELLAGMRPDDWTGIDEFVAALGALSAQRGRLLTIREYRYVDVERIDAMAAELEQAHERVGLATGRFLAGENALAPFLERLAAFDAEGAEATSTAGLRAPLQGMQDMAGELDTLSGLMASLPVEDALQRTAIVEAISAVYAKLNQAKARLEQRRRGMGSAEMVAQFGAQFTLFGQSIASALAAATDPERCDEQLSRLLVQLEELESRFGEHEQFLGDILAKREEMLEAFDAHRQALVDERQRKAQAVADAAMRILDGLDRRTARLEGADALNAFFAGDPLILKLRELAARLRELHDNVRADDVEARLKAARDTAVRGQRDRSDLFEDGGSIVRLGPRHRFSVNTQELDLTLLPRGDGLSVHLTGTDYFEPLKDEGLEALREYWQVALESESPQVYRGEYLAARMLEAARERRDGLEPQRLRALVKQPAELDRAVREFAAPRYRDGYERGIHDHDAGRILAALVPLQDSAGTLAHAADVRALALVFWSQVRREPDPAQWPARARTASDIRRLLDSDAGLLALQREIAEAAGAFLETHPLPVDPALCARAAAYLVAELAEPEPRFAISQYGRSLLDGLQRKLAAAHAWDGFVSTLAGLGERLAPRWALAADWLRALAADPEFAPLADYADEAVALLLAGDDLPHRIDATDLRVRVDGLLGDHPRIDDGAMVLGIDEFGARLAAHAGFVEGVRRFQALRQEVVARERARMRLEEFKPRPLTSFVRNRLINDAYLPVIGDNLAKQMGAAGDDRRSDLSGLLMMISPPGYGKTTLMEYVAHRLGLVFMKINGPALGHEVRSLDPAQAPDATSRQELEKLNLALEMGNNVMLYVDDIQHTHPEFLQKFISLCDGTRRIEGVWRGRTRTYDMRGKKFCVVMAGNPYTESGEMFRIPDMLANRADIYNLGDVLGGMEEAFVLSYIENSLTSSPVLAPLATRDLGDLYRFVDRALGREVSDNDFSHAYGAAEANEIVGTLQRLVRVRDVVYRVNQQYIASAAQADAYRAEPAFRLQGSYRNMNKLAEKVSAAMNEDELQQLLHDHYIGEAQMLTSGAEENLLKLAELRGAMTAEQAERWARIKRDFQRNRAMGGAEADVGGRVVAQLADLVEGVRDLGVRSEDGAADGDDPRWTAAIAALERIAAPQQQEPPQRMQAEPAASGAVEIVEGVRAGLRDAVQPLLEALDDHAQLQAVLGNIAATLRERKKTAGARMSQRELELEQALEEFAERLARRGAGR</sequence>
<dbReference type="Pfam" id="PF07728">
    <property type="entry name" value="AAA_5"/>
    <property type="match status" value="1"/>
</dbReference>
<evidence type="ECO:0000313" key="3">
    <source>
        <dbReference type="Proteomes" id="UP000578091"/>
    </source>
</evidence>
<gene>
    <name evidence="2" type="ORF">H0E84_07905</name>
</gene>
<dbReference type="Gene3D" id="3.40.50.300">
    <property type="entry name" value="P-loop containing nucleotide triphosphate hydrolases"/>
    <property type="match status" value="1"/>
</dbReference>
<dbReference type="RefSeq" id="WP_180678090.1">
    <property type="nucleotide sequence ID" value="NZ_JACCKA010000051.1"/>
</dbReference>
<dbReference type="InterPro" id="IPR003593">
    <property type="entry name" value="AAA+_ATPase"/>
</dbReference>